<dbReference type="Gene3D" id="3.30.200.20">
    <property type="entry name" value="Phosphorylase Kinase, domain 1"/>
    <property type="match status" value="1"/>
</dbReference>
<evidence type="ECO:0000256" key="5">
    <source>
        <dbReference type="ARBA" id="ARBA00022741"/>
    </source>
</evidence>
<feature type="region of interest" description="Disordered" evidence="11">
    <location>
        <begin position="666"/>
        <end position="695"/>
    </location>
</feature>
<dbReference type="PANTHER" id="PTHR24058:SF22">
    <property type="entry name" value="DUAL SPECIFICITY TYROSINE-PHOSPHORYLATION-REGULATED KINASE 4"/>
    <property type="match status" value="1"/>
</dbReference>
<keyword evidence="3" id="KW-0723">Serine/threonine-protein kinase</keyword>
<dbReference type="EC" id="2.7.12.1" evidence="2"/>
<keyword evidence="4" id="KW-0808">Transferase</keyword>
<proteinExistence type="inferred from homology"/>
<organism evidence="13 14">
    <name type="scientific">Chlamydomonas eustigma</name>
    <dbReference type="NCBI Taxonomy" id="1157962"/>
    <lineage>
        <taxon>Eukaryota</taxon>
        <taxon>Viridiplantae</taxon>
        <taxon>Chlorophyta</taxon>
        <taxon>core chlorophytes</taxon>
        <taxon>Chlorophyceae</taxon>
        <taxon>CS clade</taxon>
        <taxon>Chlamydomonadales</taxon>
        <taxon>Chlamydomonadaceae</taxon>
        <taxon>Chlamydomonas</taxon>
    </lineage>
</organism>
<evidence type="ECO:0000256" key="9">
    <source>
        <dbReference type="ARBA" id="ARBA00049308"/>
    </source>
</evidence>
<dbReference type="OrthoDB" id="9332038at2759"/>
<feature type="compositionally biased region" description="Polar residues" evidence="11">
    <location>
        <begin position="464"/>
        <end position="485"/>
    </location>
</feature>
<evidence type="ECO:0000256" key="2">
    <source>
        <dbReference type="ARBA" id="ARBA00013203"/>
    </source>
</evidence>
<evidence type="ECO:0000313" key="13">
    <source>
        <dbReference type="EMBL" id="GAX78052.1"/>
    </source>
</evidence>
<dbReference type="PROSITE" id="PS50011">
    <property type="entry name" value="PROTEIN_KINASE_DOM"/>
    <property type="match status" value="1"/>
</dbReference>
<keyword evidence="6" id="KW-0418">Kinase</keyword>
<keyword evidence="5" id="KW-0547">Nucleotide-binding</keyword>
<evidence type="ECO:0000313" key="14">
    <source>
        <dbReference type="Proteomes" id="UP000232323"/>
    </source>
</evidence>
<comment type="catalytic activity">
    <reaction evidence="8">
        <text>L-seryl-[protein] + ATP = O-phospho-L-seryl-[protein] + ADP + H(+)</text>
        <dbReference type="Rhea" id="RHEA:17989"/>
        <dbReference type="Rhea" id="RHEA-COMP:9863"/>
        <dbReference type="Rhea" id="RHEA-COMP:11604"/>
        <dbReference type="ChEBI" id="CHEBI:15378"/>
        <dbReference type="ChEBI" id="CHEBI:29999"/>
        <dbReference type="ChEBI" id="CHEBI:30616"/>
        <dbReference type="ChEBI" id="CHEBI:83421"/>
        <dbReference type="ChEBI" id="CHEBI:456216"/>
        <dbReference type="EC" id="2.7.12.1"/>
    </reaction>
</comment>
<dbReference type="GO" id="GO:0005524">
    <property type="term" value="F:ATP binding"/>
    <property type="evidence" value="ECO:0007669"/>
    <property type="project" value="UniProtKB-KW"/>
</dbReference>
<dbReference type="Pfam" id="PF00069">
    <property type="entry name" value="Pkinase"/>
    <property type="match status" value="1"/>
</dbReference>
<sequence>MDNSENHGLGAEALSVSEHKQVEALSPEVALEKYRSVLTPYEFVEIMEYQEVYFVGKEKLSKVQGNDGVTDCNHGYDENDGSYKLVLHDHLDYRYEILSIVAEGTTSQVVHSLDMKNNKPCAIKILRNKKRFHQQGLVEAKLLTVLMEKDPKDKYNIMRAHGYFYFRHHFCIKCEPLALNLNDFILRNSGQGLSQVFVCRIAQQILEALKFLKDQDIIHTDLKPENIMLKATDRSKIKLVDFGSAYLSRETMLSYIQSRFYRAPEVMLGLPYSLPIDMWSFACILAELHTGSPLFPGEDELDQFQCIMELLNIPSAELLTDATRSNIFFEDDLVPRITVNGQGRVRSPGSKTLPVILNCPADHTFVDFLSLCLVWDPEQRLTPEQALEHPWILEHVKSAKDRNEPTNDSSTTERNSANSSSTLFKASQLSFDDNISPQDIVISKSSHCLSPHVLASSIANSFASSPMSDTNTKNGGRNTVMNTSEDPGKMSCTPLNPKHAFKAYSTTIMYSQMAGPPGTHVMGGLPGTKLASSTTLNRNSRAVIKSVPMGALLTVPAAVTRADVLMVPSAITSFSNRVLPNSTSRKAASAAIPEPSRDILAGEGRLPSPSKRNQPLSLSQERLIIRQMSTHGTRSRARITENVTKSSDVWTAVPMMSIQGAAMSSIQLSSDPGPINPSSPGKLSRKPYKSKTVIS</sequence>
<comment type="catalytic activity">
    <reaction evidence="9">
        <text>L-threonyl-[protein] + ATP = O-phospho-L-threonyl-[protein] + ADP + H(+)</text>
        <dbReference type="Rhea" id="RHEA:46608"/>
        <dbReference type="Rhea" id="RHEA-COMP:11060"/>
        <dbReference type="Rhea" id="RHEA-COMP:11605"/>
        <dbReference type="ChEBI" id="CHEBI:15378"/>
        <dbReference type="ChEBI" id="CHEBI:30013"/>
        <dbReference type="ChEBI" id="CHEBI:30616"/>
        <dbReference type="ChEBI" id="CHEBI:61977"/>
        <dbReference type="ChEBI" id="CHEBI:456216"/>
        <dbReference type="EC" id="2.7.12.1"/>
    </reaction>
</comment>
<dbReference type="Gene3D" id="3.30.10.30">
    <property type="entry name" value="DYRK"/>
    <property type="match status" value="1"/>
</dbReference>
<dbReference type="Proteomes" id="UP000232323">
    <property type="component" value="Unassembled WGS sequence"/>
</dbReference>
<comment type="similarity">
    <text evidence="1">Belongs to the protein kinase superfamily. CMGC Ser/Thr protein kinase family. MNB/DYRK subfamily.</text>
</comment>
<dbReference type="EMBL" id="BEGY01000029">
    <property type="protein sequence ID" value="GAX78052.1"/>
    <property type="molecule type" value="Genomic_DNA"/>
</dbReference>
<comment type="caution">
    <text evidence="13">The sequence shown here is derived from an EMBL/GenBank/DDBJ whole genome shotgun (WGS) entry which is preliminary data.</text>
</comment>
<feature type="region of interest" description="Disordered" evidence="11">
    <location>
        <begin position="398"/>
        <end position="420"/>
    </location>
</feature>
<dbReference type="GO" id="GO:0004712">
    <property type="term" value="F:protein serine/threonine/tyrosine kinase activity"/>
    <property type="evidence" value="ECO:0007669"/>
    <property type="project" value="UniProtKB-EC"/>
</dbReference>
<feature type="compositionally biased region" description="Polar residues" evidence="11">
    <location>
        <begin position="406"/>
        <end position="420"/>
    </location>
</feature>
<keyword evidence="7" id="KW-0067">ATP-binding</keyword>
<dbReference type="AlphaFoldDB" id="A0A250X590"/>
<evidence type="ECO:0000259" key="12">
    <source>
        <dbReference type="PROSITE" id="PS50011"/>
    </source>
</evidence>
<dbReference type="InterPro" id="IPR011009">
    <property type="entry name" value="Kinase-like_dom_sf"/>
</dbReference>
<evidence type="ECO:0000256" key="7">
    <source>
        <dbReference type="ARBA" id="ARBA00022840"/>
    </source>
</evidence>
<dbReference type="InterPro" id="IPR000719">
    <property type="entry name" value="Prot_kinase_dom"/>
</dbReference>
<accession>A0A250X590</accession>
<dbReference type="GO" id="GO:0005856">
    <property type="term" value="C:cytoskeleton"/>
    <property type="evidence" value="ECO:0007669"/>
    <property type="project" value="TreeGrafter"/>
</dbReference>
<name>A0A250X590_9CHLO</name>
<dbReference type="SMART" id="SM00220">
    <property type="entry name" value="S_TKc"/>
    <property type="match status" value="1"/>
</dbReference>
<dbReference type="InterPro" id="IPR008271">
    <property type="entry name" value="Ser/Thr_kinase_AS"/>
</dbReference>
<dbReference type="FunFam" id="1.10.510.10:FF:000624">
    <property type="entry name" value="Mitogen-activated protein kinase"/>
    <property type="match status" value="1"/>
</dbReference>
<dbReference type="PROSITE" id="PS00108">
    <property type="entry name" value="PROTEIN_KINASE_ST"/>
    <property type="match status" value="1"/>
</dbReference>
<evidence type="ECO:0000256" key="11">
    <source>
        <dbReference type="SAM" id="MobiDB-lite"/>
    </source>
</evidence>
<dbReference type="CDD" id="cd14210">
    <property type="entry name" value="PKc_DYRK"/>
    <property type="match status" value="1"/>
</dbReference>
<dbReference type="InterPro" id="IPR042521">
    <property type="entry name" value="DYRK"/>
</dbReference>
<dbReference type="STRING" id="1157962.A0A250X590"/>
<evidence type="ECO:0000256" key="1">
    <source>
        <dbReference type="ARBA" id="ARBA00008867"/>
    </source>
</evidence>
<evidence type="ECO:0000256" key="10">
    <source>
        <dbReference type="ARBA" id="ARBA00051680"/>
    </source>
</evidence>
<dbReference type="GO" id="GO:0004674">
    <property type="term" value="F:protein serine/threonine kinase activity"/>
    <property type="evidence" value="ECO:0007669"/>
    <property type="project" value="UniProtKB-KW"/>
</dbReference>
<evidence type="ECO:0000256" key="3">
    <source>
        <dbReference type="ARBA" id="ARBA00022527"/>
    </source>
</evidence>
<feature type="region of interest" description="Disordered" evidence="11">
    <location>
        <begin position="464"/>
        <end position="492"/>
    </location>
</feature>
<dbReference type="PANTHER" id="PTHR24058">
    <property type="entry name" value="DUAL SPECIFICITY PROTEIN KINASE"/>
    <property type="match status" value="1"/>
</dbReference>
<comment type="catalytic activity">
    <reaction evidence="10">
        <text>L-tyrosyl-[protein] + ATP = O-phospho-L-tyrosyl-[protein] + ADP + H(+)</text>
        <dbReference type="Rhea" id="RHEA:10596"/>
        <dbReference type="Rhea" id="RHEA-COMP:10136"/>
        <dbReference type="Rhea" id="RHEA-COMP:20101"/>
        <dbReference type="ChEBI" id="CHEBI:15378"/>
        <dbReference type="ChEBI" id="CHEBI:30616"/>
        <dbReference type="ChEBI" id="CHEBI:46858"/>
        <dbReference type="ChEBI" id="CHEBI:61978"/>
        <dbReference type="ChEBI" id="CHEBI:456216"/>
        <dbReference type="EC" id="2.7.12.1"/>
    </reaction>
</comment>
<dbReference type="Gene3D" id="1.10.510.10">
    <property type="entry name" value="Transferase(Phosphotransferase) domain 1"/>
    <property type="match status" value="1"/>
</dbReference>
<feature type="region of interest" description="Disordered" evidence="11">
    <location>
        <begin position="582"/>
        <end position="617"/>
    </location>
</feature>
<evidence type="ECO:0000256" key="6">
    <source>
        <dbReference type="ARBA" id="ARBA00022777"/>
    </source>
</evidence>
<dbReference type="InterPro" id="IPR050494">
    <property type="entry name" value="Ser_Thr_dual-spec_kinase"/>
</dbReference>
<evidence type="ECO:0000256" key="4">
    <source>
        <dbReference type="ARBA" id="ARBA00022679"/>
    </source>
</evidence>
<protein>
    <recommendedName>
        <fullName evidence="2">dual-specificity kinase</fullName>
        <ecNumber evidence="2">2.7.12.1</ecNumber>
    </recommendedName>
</protein>
<dbReference type="GO" id="GO:0005737">
    <property type="term" value="C:cytoplasm"/>
    <property type="evidence" value="ECO:0007669"/>
    <property type="project" value="TreeGrafter"/>
</dbReference>
<dbReference type="SUPFAM" id="SSF56112">
    <property type="entry name" value="Protein kinase-like (PK-like)"/>
    <property type="match status" value="1"/>
</dbReference>
<reference evidence="13 14" key="1">
    <citation type="submission" date="2017-08" db="EMBL/GenBank/DDBJ databases">
        <title>Acidophilic green algal genome provides insights into adaptation to an acidic environment.</title>
        <authorList>
            <person name="Hirooka S."/>
            <person name="Hirose Y."/>
            <person name="Kanesaki Y."/>
            <person name="Higuchi S."/>
            <person name="Fujiwara T."/>
            <person name="Onuma R."/>
            <person name="Era A."/>
            <person name="Ohbayashi R."/>
            <person name="Uzuka A."/>
            <person name="Nozaki H."/>
            <person name="Yoshikawa H."/>
            <person name="Miyagishima S.Y."/>
        </authorList>
    </citation>
    <scope>NUCLEOTIDE SEQUENCE [LARGE SCALE GENOMIC DNA]</scope>
    <source>
        <strain evidence="13 14">NIES-2499</strain>
    </source>
</reference>
<gene>
    <name evidence="13" type="ORF">CEUSTIGMA_g5494.t1</name>
</gene>
<feature type="compositionally biased region" description="Polar residues" evidence="11">
    <location>
        <begin position="666"/>
        <end position="681"/>
    </location>
</feature>
<keyword evidence="14" id="KW-1185">Reference proteome</keyword>
<evidence type="ECO:0000256" key="8">
    <source>
        <dbReference type="ARBA" id="ARBA00049003"/>
    </source>
</evidence>
<feature type="domain" description="Protein kinase" evidence="12">
    <location>
        <begin position="95"/>
        <end position="392"/>
    </location>
</feature>